<keyword evidence="5" id="KW-0175">Coiled coil</keyword>
<dbReference type="PANTHER" id="PTHR31759">
    <property type="entry name" value="COILED-COIL DOMAIN-CONTAINING PROTEIN 167"/>
    <property type="match status" value="1"/>
</dbReference>
<evidence type="ECO:0000256" key="7">
    <source>
        <dbReference type="SAM" id="MobiDB-lite"/>
    </source>
</evidence>
<evidence type="ECO:0000256" key="5">
    <source>
        <dbReference type="ARBA" id="ARBA00023054"/>
    </source>
</evidence>
<gene>
    <name evidence="8" type="primary">CCDC167</name>
</gene>
<dbReference type="GO" id="GO:0016020">
    <property type="term" value="C:membrane"/>
    <property type="evidence" value="ECO:0007669"/>
    <property type="project" value="UniProtKB-SubCell"/>
</dbReference>
<dbReference type="Ensembl" id="ENSCAFT00020010686.1">
    <property type="protein sequence ID" value="ENSCAFP00020009195.1"/>
    <property type="gene ID" value="ENSCAFG00020007446.1"/>
</dbReference>
<dbReference type="PANTHER" id="PTHR31759:SF1">
    <property type="entry name" value="COILED-COIL DOMAIN-CONTAINING PROTEIN 167"/>
    <property type="match status" value="1"/>
</dbReference>
<evidence type="ECO:0000313" key="8">
    <source>
        <dbReference type="Ensembl" id="ENSCAFP00020009195.1"/>
    </source>
</evidence>
<evidence type="ECO:0000256" key="3">
    <source>
        <dbReference type="ARBA" id="ARBA00022692"/>
    </source>
</evidence>
<organism evidence="8 9">
    <name type="scientific">Canis lupus dingo</name>
    <name type="common">dingo</name>
    <dbReference type="NCBI Taxonomy" id="286419"/>
    <lineage>
        <taxon>Eukaryota</taxon>
        <taxon>Metazoa</taxon>
        <taxon>Chordata</taxon>
        <taxon>Craniata</taxon>
        <taxon>Vertebrata</taxon>
        <taxon>Euteleostomi</taxon>
        <taxon>Mammalia</taxon>
        <taxon>Eutheria</taxon>
        <taxon>Laurasiatheria</taxon>
        <taxon>Carnivora</taxon>
        <taxon>Caniformia</taxon>
        <taxon>Canidae</taxon>
        <taxon>Canis</taxon>
    </lineage>
</organism>
<evidence type="ECO:0000313" key="9">
    <source>
        <dbReference type="Proteomes" id="UP000694391"/>
    </source>
</evidence>
<comment type="subcellular location">
    <subcellularLocation>
        <location evidence="1">Membrane</location>
        <topology evidence="1">Single-pass membrane protein</topology>
    </subcellularLocation>
</comment>
<dbReference type="Pfam" id="PF15188">
    <property type="entry name" value="CCDC-167"/>
    <property type="match status" value="1"/>
</dbReference>
<keyword evidence="9" id="KW-1185">Reference proteome</keyword>
<name>A0A8C0K324_CANLU</name>
<reference evidence="8" key="2">
    <citation type="submission" date="2025-09" db="UniProtKB">
        <authorList>
            <consortium name="Ensembl"/>
        </authorList>
    </citation>
    <scope>IDENTIFICATION</scope>
</reference>
<proteinExistence type="predicted"/>
<dbReference type="AlphaFoldDB" id="A0A8C0K324"/>
<accession>A0A8C0K324</accession>
<evidence type="ECO:0000256" key="2">
    <source>
        <dbReference type="ARBA" id="ARBA00022350"/>
    </source>
</evidence>
<dbReference type="GeneTree" id="ENSGT00390000010210"/>
<keyword evidence="4" id="KW-1133">Transmembrane helix</keyword>
<reference evidence="8" key="1">
    <citation type="submission" date="2025-08" db="UniProtKB">
        <authorList>
            <consortium name="Ensembl"/>
        </authorList>
    </citation>
    <scope>IDENTIFICATION</scope>
</reference>
<protein>
    <recommendedName>
        <fullName evidence="2">Coiled-coil domain-containing protein 167</fullName>
    </recommendedName>
</protein>
<evidence type="ECO:0000256" key="1">
    <source>
        <dbReference type="ARBA" id="ARBA00004167"/>
    </source>
</evidence>
<dbReference type="InterPro" id="IPR028194">
    <property type="entry name" value="CC167"/>
</dbReference>
<dbReference type="Proteomes" id="UP000694391">
    <property type="component" value="Unplaced"/>
</dbReference>
<evidence type="ECO:0000256" key="4">
    <source>
        <dbReference type="ARBA" id="ARBA00022989"/>
    </source>
</evidence>
<sequence length="121" mass="13030">MTKKKRESLGVALEIDGLEEKLSRCRKDLEAVNSRLHGAELSPEARYCVCPRLSFLQPPSSAWGPGPGLPFTLPLATGDWGPCSLVRCPGVPAAPQMGGKGLSHKTPSPLIGSLWRRRKTA</sequence>
<keyword evidence="3" id="KW-0812">Transmembrane</keyword>
<keyword evidence="6" id="KW-0472">Membrane</keyword>
<evidence type="ECO:0000256" key="6">
    <source>
        <dbReference type="ARBA" id="ARBA00023136"/>
    </source>
</evidence>
<feature type="region of interest" description="Disordered" evidence="7">
    <location>
        <begin position="96"/>
        <end position="121"/>
    </location>
</feature>